<sequence length="137" mass="14286">MTTMSSTTAAGAEGHTDRTGAHRELLRSVFAELRGIRAGWREPESAERIRSLENRLAEALHEGPVAAASGGREPRLAPRELDVLAHVALGLSNAGVATALGLKESTVKSYLNAAMAKLDASTGYAAVSAARRLGALP</sequence>
<keyword evidence="5" id="KW-1185">Reference proteome</keyword>
<dbReference type="SMART" id="SM00421">
    <property type="entry name" value="HTH_LUXR"/>
    <property type="match status" value="1"/>
</dbReference>
<dbReference type="InterPro" id="IPR039420">
    <property type="entry name" value="WalR-like"/>
</dbReference>
<evidence type="ECO:0000256" key="2">
    <source>
        <dbReference type="SAM" id="MobiDB-lite"/>
    </source>
</evidence>
<feature type="domain" description="HTH luxR-type" evidence="3">
    <location>
        <begin position="69"/>
        <end position="134"/>
    </location>
</feature>
<dbReference type="Proteomes" id="UP001501586">
    <property type="component" value="Unassembled WGS sequence"/>
</dbReference>
<evidence type="ECO:0000256" key="1">
    <source>
        <dbReference type="ARBA" id="ARBA00023125"/>
    </source>
</evidence>
<dbReference type="PANTHER" id="PTHR43214:SF42">
    <property type="entry name" value="TRANSCRIPTIONAL REGULATORY PROTEIN DESR"/>
    <property type="match status" value="1"/>
</dbReference>
<dbReference type="InterPro" id="IPR036388">
    <property type="entry name" value="WH-like_DNA-bd_sf"/>
</dbReference>
<feature type="region of interest" description="Disordered" evidence="2">
    <location>
        <begin position="1"/>
        <end position="20"/>
    </location>
</feature>
<gene>
    <name evidence="4" type="ORF">GCM10022261_21730</name>
</gene>
<dbReference type="RefSeq" id="WP_236862622.1">
    <property type="nucleotide sequence ID" value="NZ_BAABAZ010000006.1"/>
</dbReference>
<dbReference type="PRINTS" id="PR00038">
    <property type="entry name" value="HTHLUXR"/>
</dbReference>
<dbReference type="InterPro" id="IPR016032">
    <property type="entry name" value="Sig_transdc_resp-reg_C-effctor"/>
</dbReference>
<evidence type="ECO:0000259" key="3">
    <source>
        <dbReference type="PROSITE" id="PS50043"/>
    </source>
</evidence>
<proteinExistence type="predicted"/>
<dbReference type="Gene3D" id="1.10.10.10">
    <property type="entry name" value="Winged helix-like DNA-binding domain superfamily/Winged helix DNA-binding domain"/>
    <property type="match status" value="1"/>
</dbReference>
<dbReference type="PROSITE" id="PS50043">
    <property type="entry name" value="HTH_LUXR_2"/>
    <property type="match status" value="1"/>
</dbReference>
<comment type="caution">
    <text evidence="4">The sequence shown here is derived from an EMBL/GenBank/DDBJ whole genome shotgun (WGS) entry which is preliminary data.</text>
</comment>
<evidence type="ECO:0000313" key="5">
    <source>
        <dbReference type="Proteomes" id="UP001501586"/>
    </source>
</evidence>
<dbReference type="PROSITE" id="PS00622">
    <property type="entry name" value="HTH_LUXR_1"/>
    <property type="match status" value="1"/>
</dbReference>
<feature type="compositionally biased region" description="Low complexity" evidence="2">
    <location>
        <begin position="1"/>
        <end position="10"/>
    </location>
</feature>
<protein>
    <recommendedName>
        <fullName evidence="3">HTH luxR-type domain-containing protein</fullName>
    </recommendedName>
</protein>
<name>A0ABP8EL21_9MICO</name>
<dbReference type="InterPro" id="IPR000792">
    <property type="entry name" value="Tscrpt_reg_LuxR_C"/>
</dbReference>
<accession>A0ABP8EL21</accession>
<dbReference type="EMBL" id="BAABAZ010000006">
    <property type="protein sequence ID" value="GAA4284642.1"/>
    <property type="molecule type" value="Genomic_DNA"/>
</dbReference>
<dbReference type="PANTHER" id="PTHR43214">
    <property type="entry name" value="TWO-COMPONENT RESPONSE REGULATOR"/>
    <property type="match status" value="1"/>
</dbReference>
<reference evidence="5" key="1">
    <citation type="journal article" date="2019" name="Int. J. Syst. Evol. Microbiol.">
        <title>The Global Catalogue of Microorganisms (GCM) 10K type strain sequencing project: providing services to taxonomists for standard genome sequencing and annotation.</title>
        <authorList>
            <consortium name="The Broad Institute Genomics Platform"/>
            <consortium name="The Broad Institute Genome Sequencing Center for Infectious Disease"/>
            <person name="Wu L."/>
            <person name="Ma J."/>
        </authorList>
    </citation>
    <scope>NUCLEOTIDE SEQUENCE [LARGE SCALE GENOMIC DNA]</scope>
    <source>
        <strain evidence="5">JCM 17458</strain>
    </source>
</reference>
<keyword evidence="1" id="KW-0238">DNA-binding</keyword>
<evidence type="ECO:0000313" key="4">
    <source>
        <dbReference type="EMBL" id="GAA4284642.1"/>
    </source>
</evidence>
<dbReference type="SUPFAM" id="SSF46894">
    <property type="entry name" value="C-terminal effector domain of the bipartite response regulators"/>
    <property type="match status" value="1"/>
</dbReference>
<organism evidence="4 5">
    <name type="scientific">Brevibacterium daeguense</name>
    <dbReference type="NCBI Taxonomy" id="909936"/>
    <lineage>
        <taxon>Bacteria</taxon>
        <taxon>Bacillati</taxon>
        <taxon>Actinomycetota</taxon>
        <taxon>Actinomycetes</taxon>
        <taxon>Micrococcales</taxon>
        <taxon>Brevibacteriaceae</taxon>
        <taxon>Brevibacterium</taxon>
    </lineage>
</organism>
<dbReference type="Pfam" id="PF00196">
    <property type="entry name" value="GerE"/>
    <property type="match status" value="1"/>
</dbReference>
<dbReference type="CDD" id="cd06170">
    <property type="entry name" value="LuxR_C_like"/>
    <property type="match status" value="1"/>
</dbReference>